<name>A0A5S3QNJ7_9BACI</name>
<organism evidence="2 3">
    <name type="scientific">Lentibacillus cibarius</name>
    <dbReference type="NCBI Taxonomy" id="2583219"/>
    <lineage>
        <taxon>Bacteria</taxon>
        <taxon>Bacillati</taxon>
        <taxon>Bacillota</taxon>
        <taxon>Bacilli</taxon>
        <taxon>Bacillales</taxon>
        <taxon>Bacillaceae</taxon>
        <taxon>Lentibacillus</taxon>
    </lineage>
</organism>
<keyword evidence="1" id="KW-0812">Transmembrane</keyword>
<comment type="caution">
    <text evidence="2">The sequence shown here is derived from an EMBL/GenBank/DDBJ whole genome shotgun (WGS) entry which is preliminary data.</text>
</comment>
<dbReference type="AlphaFoldDB" id="A0A5S3QNJ7"/>
<dbReference type="OrthoDB" id="2973582at2"/>
<sequence length="134" mass="14657">MLKKMKTGDLLIYIATAVYTSSLFFPWVYVTFYGNVNGFAHRGYIVLLLFAFPICASLFKKTPRFFSVATSVSAVVFLVFYSMEVSQSYMGESVSYPAAGLYIAIGASVVLVAGVILNRRTAKTASLEPYGSAK</sequence>
<keyword evidence="1" id="KW-1133">Transmembrane helix</keyword>
<evidence type="ECO:0000256" key="1">
    <source>
        <dbReference type="SAM" id="Phobius"/>
    </source>
</evidence>
<gene>
    <name evidence="2" type="ORF">FFL34_08020</name>
</gene>
<feature type="transmembrane region" description="Helical" evidence="1">
    <location>
        <begin position="65"/>
        <end position="83"/>
    </location>
</feature>
<dbReference type="RefSeq" id="WP_138602984.1">
    <property type="nucleotide sequence ID" value="NZ_VCIA01000001.1"/>
</dbReference>
<accession>A0A5S3QNJ7</accession>
<protein>
    <submittedName>
        <fullName evidence="2">Uncharacterized protein</fullName>
    </submittedName>
</protein>
<keyword evidence="1" id="KW-0472">Membrane</keyword>
<dbReference type="EMBL" id="VCIA01000001">
    <property type="protein sequence ID" value="TMN22076.1"/>
    <property type="molecule type" value="Genomic_DNA"/>
</dbReference>
<dbReference type="Proteomes" id="UP000306980">
    <property type="component" value="Unassembled WGS sequence"/>
</dbReference>
<feature type="transmembrane region" description="Helical" evidence="1">
    <location>
        <begin position="95"/>
        <end position="117"/>
    </location>
</feature>
<evidence type="ECO:0000313" key="3">
    <source>
        <dbReference type="Proteomes" id="UP000306980"/>
    </source>
</evidence>
<feature type="transmembrane region" description="Helical" evidence="1">
    <location>
        <begin position="12"/>
        <end position="33"/>
    </location>
</feature>
<feature type="transmembrane region" description="Helical" evidence="1">
    <location>
        <begin position="39"/>
        <end position="58"/>
    </location>
</feature>
<evidence type="ECO:0000313" key="2">
    <source>
        <dbReference type="EMBL" id="TMN22076.1"/>
    </source>
</evidence>
<proteinExistence type="predicted"/>
<reference evidence="2 3" key="1">
    <citation type="submission" date="2019-05" db="EMBL/GenBank/DDBJ databases">
        <title>Genomic analysis of Lentibacillus sp. NKC220-2.</title>
        <authorList>
            <person name="Oh Y.J."/>
        </authorList>
    </citation>
    <scope>NUCLEOTIDE SEQUENCE [LARGE SCALE GENOMIC DNA]</scope>
    <source>
        <strain evidence="2 3">NKC220-2</strain>
    </source>
</reference>